<keyword evidence="1" id="KW-1133">Transmembrane helix</keyword>
<feature type="transmembrane region" description="Helical" evidence="1">
    <location>
        <begin position="40"/>
        <end position="60"/>
    </location>
</feature>
<proteinExistence type="predicted"/>
<name>A0ABQ3VJ45_9CHLR</name>
<dbReference type="RefSeq" id="WP_201363341.1">
    <property type="nucleotide sequence ID" value="NZ_BNJJ01000010.1"/>
</dbReference>
<dbReference type="Proteomes" id="UP000635565">
    <property type="component" value="Unassembled WGS sequence"/>
</dbReference>
<evidence type="ECO:0000256" key="1">
    <source>
        <dbReference type="SAM" id="Phobius"/>
    </source>
</evidence>
<dbReference type="EMBL" id="BNJJ01000010">
    <property type="protein sequence ID" value="GHO85699.1"/>
    <property type="molecule type" value="Genomic_DNA"/>
</dbReference>
<comment type="caution">
    <text evidence="2">The sequence shown here is derived from an EMBL/GenBank/DDBJ whole genome shotgun (WGS) entry which is preliminary data.</text>
</comment>
<feature type="transmembrane region" description="Helical" evidence="1">
    <location>
        <begin position="148"/>
        <end position="171"/>
    </location>
</feature>
<evidence type="ECO:0000313" key="2">
    <source>
        <dbReference type="EMBL" id="GHO85699.1"/>
    </source>
</evidence>
<protein>
    <submittedName>
        <fullName evidence="2">Uncharacterized protein</fullName>
    </submittedName>
</protein>
<accession>A0ABQ3VJ45</accession>
<reference evidence="2 3" key="1">
    <citation type="journal article" date="2021" name="Int. J. Syst. Evol. Microbiol.">
        <title>Reticulibacter mediterranei gen. nov., sp. nov., within the new family Reticulibacteraceae fam. nov., and Ktedonospora formicarum gen. nov., sp. nov., Ktedonobacter robiniae sp. nov., Dictyobacter formicarum sp. nov. and Dictyobacter arantiisoli sp. nov., belonging to the class Ktedonobacteria.</title>
        <authorList>
            <person name="Yabe S."/>
            <person name="Zheng Y."/>
            <person name="Wang C.M."/>
            <person name="Sakai Y."/>
            <person name="Abe K."/>
            <person name="Yokota A."/>
            <person name="Donadio S."/>
            <person name="Cavaletti L."/>
            <person name="Monciardini P."/>
        </authorList>
    </citation>
    <scope>NUCLEOTIDE SEQUENCE [LARGE SCALE GENOMIC DNA]</scope>
    <source>
        <strain evidence="2 3">SOSP1-9</strain>
    </source>
</reference>
<evidence type="ECO:0000313" key="3">
    <source>
        <dbReference type="Proteomes" id="UP000635565"/>
    </source>
</evidence>
<sequence length="221" mass="23723">MSSRPEINMNQIRAAVVPDLIISIVGPVLIYQLAAPHMPTTYALLLASGLPIIRIGYSLVRRHRLNLIGIFSLIAITLKILIALVLKDARLVLVSDSLITAVYGVLMLASLLTGSPLIMRLIGSVLANAAPAQSQQLMQRWQESGTRSFFTVITAVVGIGLLLECAVRVLLALTVSIEQFLVISPLVRYGFLGACCSGPSSLHGYANTDSKNNVSATKKKC</sequence>
<feature type="transmembrane region" description="Helical" evidence="1">
    <location>
        <begin position="98"/>
        <end position="127"/>
    </location>
</feature>
<keyword evidence="1" id="KW-0812">Transmembrane</keyword>
<keyword evidence="1" id="KW-0472">Membrane</keyword>
<gene>
    <name evidence="2" type="ORF">KSZ_37050</name>
</gene>
<feature type="transmembrane region" description="Helical" evidence="1">
    <location>
        <begin position="67"/>
        <end position="86"/>
    </location>
</feature>
<dbReference type="NCBIfam" id="NF041646">
    <property type="entry name" value="VC0807_fam"/>
    <property type="match status" value="1"/>
</dbReference>
<keyword evidence="3" id="KW-1185">Reference proteome</keyword>
<organism evidence="2 3">
    <name type="scientific">Dictyobacter formicarum</name>
    <dbReference type="NCBI Taxonomy" id="2778368"/>
    <lineage>
        <taxon>Bacteria</taxon>
        <taxon>Bacillati</taxon>
        <taxon>Chloroflexota</taxon>
        <taxon>Ktedonobacteria</taxon>
        <taxon>Ktedonobacterales</taxon>
        <taxon>Dictyobacteraceae</taxon>
        <taxon>Dictyobacter</taxon>
    </lineage>
</organism>
<feature type="transmembrane region" description="Helical" evidence="1">
    <location>
        <begin position="12"/>
        <end position="34"/>
    </location>
</feature>